<dbReference type="SMART" id="SM00209">
    <property type="entry name" value="TSP1"/>
    <property type="match status" value="1"/>
</dbReference>
<comment type="caution">
    <text evidence="16">Lacks conserved residue(s) required for the propagation of feature annotation.</text>
</comment>
<dbReference type="Proteomes" id="UP001108240">
    <property type="component" value="Unplaced"/>
</dbReference>
<dbReference type="PROSITE" id="PS01208">
    <property type="entry name" value="VWFC_1"/>
    <property type="match status" value="1"/>
</dbReference>
<dbReference type="GO" id="GO:0051239">
    <property type="term" value="P:regulation of multicellular organismal process"/>
    <property type="evidence" value="ECO:0007669"/>
    <property type="project" value="UniProtKB-ARBA"/>
</dbReference>
<evidence type="ECO:0000256" key="11">
    <source>
        <dbReference type="ARBA" id="ARBA00023157"/>
    </source>
</evidence>
<evidence type="ECO:0000259" key="18">
    <source>
        <dbReference type="PROSITE" id="PS50184"/>
    </source>
</evidence>
<dbReference type="PANTHER" id="PTHR11348:SF4">
    <property type="entry name" value="CCN FAMILY MEMBER 4"/>
    <property type="match status" value="1"/>
</dbReference>
<keyword evidence="6" id="KW-0964">Secreted</keyword>
<dbReference type="Ensembl" id="ENSCCRT00000019039.2">
    <property type="protein sequence ID" value="ENSCCRP00000017474.2"/>
    <property type="gene ID" value="ENSCCRG00000009758.2"/>
</dbReference>
<evidence type="ECO:0000256" key="6">
    <source>
        <dbReference type="ARBA" id="ARBA00022525"/>
    </source>
</evidence>
<keyword evidence="12" id="KW-0325">Glycoprotein</keyword>
<dbReference type="FunFam" id="2.20.100.10:FF:000046">
    <property type="entry name" value="Cellular communication network factor 4"/>
    <property type="match status" value="1"/>
</dbReference>
<dbReference type="InterPro" id="IPR050941">
    <property type="entry name" value="CCN"/>
</dbReference>
<dbReference type="GO" id="GO:0045597">
    <property type="term" value="P:positive regulation of cell differentiation"/>
    <property type="evidence" value="ECO:0007669"/>
    <property type="project" value="TreeGrafter"/>
</dbReference>
<proteinExistence type="inferred from homology"/>
<evidence type="ECO:0000256" key="8">
    <source>
        <dbReference type="ARBA" id="ARBA00022868"/>
    </source>
</evidence>
<evidence type="ECO:0000256" key="4">
    <source>
        <dbReference type="ARBA" id="ARBA00008125"/>
    </source>
</evidence>
<sequence length="421" mass="47546">MYLRLTPKITSQSCNISTTKSTNSSCSTLSTKLSIFYIITHCTYAIATMSQKLFFKDDKRQFGRNCYLTDRLIKSTSRSSLAKSRDQFLACGRFVQLALTSLRILSMKTLQQLQQYQGVCVCATLSSLNEWILLACGRFFKNHLILDSMHLSLGISDDLASDVGSTICLCTTDLQGTGCEHKGVIYRNGQSFQPNCKYQCLCVNGAIGCVSLCNESQPPRVWCQNPQRVKIPGRCCEQWICDESRRGRKTAPRHTMAALSSVKDNWHKNCVTQTTSWSPCSKTCGRGVSLRITNNNKQCQMVKESRLCNIRPCKVDIAKHIKPGKKCLNIYREEKPHNFTISGCTSTNNYWPKYCGVCIDERCCIPYKSKTVEVDFQCPNGSGFTWQIMWINACFCNLSCKNPNDIFTDLELYHERGEAGN</sequence>
<dbReference type="InterPro" id="IPR000884">
    <property type="entry name" value="TSP1_rpt"/>
</dbReference>
<comment type="similarity">
    <text evidence="4">Belongs to the CCN family.</text>
</comment>
<dbReference type="Pfam" id="PF19035">
    <property type="entry name" value="TSP1_CCN"/>
    <property type="match status" value="1"/>
</dbReference>
<dbReference type="GO" id="GO:0005615">
    <property type="term" value="C:extracellular space"/>
    <property type="evidence" value="ECO:0007669"/>
    <property type="project" value="TreeGrafter"/>
</dbReference>
<feature type="domain" description="VWFC" evidence="18">
    <location>
        <begin position="177"/>
        <end position="242"/>
    </location>
</feature>
<evidence type="ECO:0000256" key="16">
    <source>
        <dbReference type="PROSITE-ProRule" id="PRU00039"/>
    </source>
</evidence>
<evidence type="ECO:0000313" key="20">
    <source>
        <dbReference type="Proteomes" id="UP001108240"/>
    </source>
</evidence>
<keyword evidence="9" id="KW-0965">Cell junction</keyword>
<evidence type="ECO:0000256" key="14">
    <source>
        <dbReference type="ARBA" id="ARBA00042352"/>
    </source>
</evidence>
<dbReference type="GO" id="GO:0008083">
    <property type="term" value="F:growth factor activity"/>
    <property type="evidence" value="ECO:0007669"/>
    <property type="project" value="UniProtKB-KW"/>
</dbReference>
<keyword evidence="7" id="KW-0732">Signal</keyword>
<dbReference type="GO" id="GO:0007155">
    <property type="term" value="P:cell adhesion"/>
    <property type="evidence" value="ECO:0007669"/>
    <property type="project" value="TreeGrafter"/>
</dbReference>
<keyword evidence="5" id="KW-0963">Cytoplasm</keyword>
<dbReference type="GO" id="GO:0005178">
    <property type="term" value="F:integrin binding"/>
    <property type="evidence" value="ECO:0007669"/>
    <property type="project" value="TreeGrafter"/>
</dbReference>
<accession>A0A8C1AFQ9</accession>
<dbReference type="SMART" id="SM00214">
    <property type="entry name" value="VWC"/>
    <property type="match status" value="1"/>
</dbReference>
<evidence type="ECO:0000256" key="13">
    <source>
        <dbReference type="ARBA" id="ARBA00039944"/>
    </source>
</evidence>
<evidence type="ECO:0000256" key="12">
    <source>
        <dbReference type="ARBA" id="ARBA00023180"/>
    </source>
</evidence>
<name>A0A8C1AFQ9_CYPCA</name>
<evidence type="ECO:0000256" key="5">
    <source>
        <dbReference type="ARBA" id="ARBA00022490"/>
    </source>
</evidence>
<dbReference type="InterPro" id="IPR006207">
    <property type="entry name" value="Cys_knot_C"/>
</dbReference>
<dbReference type="SMART" id="SM00041">
    <property type="entry name" value="CT"/>
    <property type="match status" value="1"/>
</dbReference>
<dbReference type="GO" id="GO:0008201">
    <property type="term" value="F:heparin binding"/>
    <property type="evidence" value="ECO:0007669"/>
    <property type="project" value="TreeGrafter"/>
</dbReference>
<dbReference type="PROSITE" id="PS01185">
    <property type="entry name" value="CTCK_1"/>
    <property type="match status" value="1"/>
</dbReference>
<organism evidence="19 20">
    <name type="scientific">Cyprinus carpio carpio</name>
    <dbReference type="NCBI Taxonomy" id="630221"/>
    <lineage>
        <taxon>Eukaryota</taxon>
        <taxon>Metazoa</taxon>
        <taxon>Chordata</taxon>
        <taxon>Craniata</taxon>
        <taxon>Vertebrata</taxon>
        <taxon>Euteleostomi</taxon>
        <taxon>Actinopterygii</taxon>
        <taxon>Neopterygii</taxon>
        <taxon>Teleostei</taxon>
        <taxon>Ostariophysi</taxon>
        <taxon>Cypriniformes</taxon>
        <taxon>Cyprinidae</taxon>
        <taxon>Cyprininae</taxon>
        <taxon>Cyprinus</taxon>
    </lineage>
</organism>
<feature type="domain" description="CTCK" evidence="17">
    <location>
        <begin position="327"/>
        <end position="401"/>
    </location>
</feature>
<dbReference type="GeneTree" id="ENSGT00940000158587"/>
<dbReference type="GO" id="GO:0031012">
    <property type="term" value="C:extracellular matrix"/>
    <property type="evidence" value="ECO:0007669"/>
    <property type="project" value="TreeGrafter"/>
</dbReference>
<evidence type="ECO:0000259" key="17">
    <source>
        <dbReference type="PROSITE" id="PS01225"/>
    </source>
</evidence>
<comment type="subcellular location">
    <subcellularLocation>
        <location evidence="2">Cell junction</location>
        <location evidence="2">Gap junction</location>
    </subcellularLocation>
    <subcellularLocation>
        <location evidence="1">Cytoplasm</location>
    </subcellularLocation>
    <subcellularLocation>
        <location evidence="3">Secreted</location>
    </subcellularLocation>
</comment>
<evidence type="ECO:0000256" key="10">
    <source>
        <dbReference type="ARBA" id="ARBA00023030"/>
    </source>
</evidence>
<evidence type="ECO:0000256" key="15">
    <source>
        <dbReference type="ARBA" id="ARBA00077787"/>
    </source>
</evidence>
<dbReference type="PROSITE" id="PS50092">
    <property type="entry name" value="TSP1"/>
    <property type="match status" value="1"/>
</dbReference>
<evidence type="ECO:0000256" key="2">
    <source>
        <dbReference type="ARBA" id="ARBA00004610"/>
    </source>
</evidence>
<evidence type="ECO:0000256" key="7">
    <source>
        <dbReference type="ARBA" id="ARBA00022729"/>
    </source>
</evidence>
<dbReference type="Gene3D" id="2.20.100.10">
    <property type="entry name" value="Thrombospondin type-1 (TSP1) repeat"/>
    <property type="match status" value="1"/>
</dbReference>
<dbReference type="InterPro" id="IPR036383">
    <property type="entry name" value="TSP1_rpt_sf"/>
</dbReference>
<evidence type="ECO:0000313" key="19">
    <source>
        <dbReference type="Ensembl" id="ENSCCRP00000017474.2"/>
    </source>
</evidence>
<evidence type="ECO:0000256" key="3">
    <source>
        <dbReference type="ARBA" id="ARBA00004613"/>
    </source>
</evidence>
<dbReference type="AlphaFoldDB" id="A0A8C1AFQ9"/>
<dbReference type="InterPro" id="IPR006208">
    <property type="entry name" value="Glyco_hormone_CN"/>
</dbReference>
<dbReference type="GO" id="GO:0005921">
    <property type="term" value="C:gap junction"/>
    <property type="evidence" value="ECO:0007669"/>
    <property type="project" value="UniProtKB-SubCell"/>
</dbReference>
<dbReference type="PROSITE" id="PS50184">
    <property type="entry name" value="VWFC_2"/>
    <property type="match status" value="1"/>
</dbReference>
<keyword evidence="8" id="KW-0303">Gap junction</keyword>
<dbReference type="Pfam" id="PF00093">
    <property type="entry name" value="VWC"/>
    <property type="match status" value="1"/>
</dbReference>
<protein>
    <recommendedName>
        <fullName evidence="13">CCN family member 3</fullName>
    </recommendedName>
    <alternativeName>
        <fullName evidence="14">Cellular communication network factor 3</fullName>
    </alternativeName>
    <alternativeName>
        <fullName evidence="15">Protein NOV homolog</fullName>
    </alternativeName>
</protein>
<evidence type="ECO:0000256" key="1">
    <source>
        <dbReference type="ARBA" id="ARBA00004496"/>
    </source>
</evidence>
<keyword evidence="10" id="KW-0339">Growth factor</keyword>
<keyword evidence="20" id="KW-1185">Reference proteome</keyword>
<dbReference type="InterPro" id="IPR001007">
    <property type="entry name" value="VWF_dom"/>
</dbReference>
<dbReference type="GO" id="GO:0005737">
    <property type="term" value="C:cytoplasm"/>
    <property type="evidence" value="ECO:0007669"/>
    <property type="project" value="UniProtKB-SubCell"/>
</dbReference>
<evidence type="ECO:0000256" key="9">
    <source>
        <dbReference type="ARBA" id="ARBA00022949"/>
    </source>
</evidence>
<reference evidence="19" key="1">
    <citation type="submission" date="2025-08" db="UniProtKB">
        <authorList>
            <consortium name="Ensembl"/>
        </authorList>
    </citation>
    <scope>IDENTIFICATION</scope>
</reference>
<dbReference type="SUPFAM" id="SSF57603">
    <property type="entry name" value="FnI-like domain"/>
    <property type="match status" value="1"/>
</dbReference>
<dbReference type="Pfam" id="PF00007">
    <property type="entry name" value="Cys_knot"/>
    <property type="match status" value="1"/>
</dbReference>
<dbReference type="InterPro" id="IPR043973">
    <property type="entry name" value="TSP1_CCN"/>
</dbReference>
<keyword evidence="11" id="KW-1015">Disulfide bond</keyword>
<dbReference type="SUPFAM" id="SSF82895">
    <property type="entry name" value="TSP-1 type 1 repeat"/>
    <property type="match status" value="1"/>
</dbReference>
<reference evidence="19" key="2">
    <citation type="submission" date="2025-09" db="UniProtKB">
        <authorList>
            <consortium name="Ensembl"/>
        </authorList>
    </citation>
    <scope>IDENTIFICATION</scope>
</reference>
<dbReference type="PANTHER" id="PTHR11348">
    <property type="entry name" value="CONNECTIVE TISSUE GROWTH FACTOR-RELATED"/>
    <property type="match status" value="1"/>
</dbReference>
<dbReference type="PROSITE" id="PS01225">
    <property type="entry name" value="CTCK_2"/>
    <property type="match status" value="1"/>
</dbReference>